<feature type="region of interest" description="Disordered" evidence="2">
    <location>
        <begin position="221"/>
        <end position="263"/>
    </location>
</feature>
<evidence type="ECO:0000313" key="3">
    <source>
        <dbReference type="EMBL" id="AZA13911.1"/>
    </source>
</evidence>
<feature type="compositionally biased region" description="Basic and acidic residues" evidence="2">
    <location>
        <begin position="250"/>
        <end position="263"/>
    </location>
</feature>
<organism evidence="3 4">
    <name type="scientific">Corynebacterium choanae</name>
    <dbReference type="NCBI Taxonomy" id="1862358"/>
    <lineage>
        <taxon>Bacteria</taxon>
        <taxon>Bacillati</taxon>
        <taxon>Actinomycetota</taxon>
        <taxon>Actinomycetes</taxon>
        <taxon>Mycobacteriales</taxon>
        <taxon>Corynebacteriaceae</taxon>
        <taxon>Corynebacterium</taxon>
    </lineage>
</organism>
<dbReference type="Proteomes" id="UP000269019">
    <property type="component" value="Chromosome"/>
</dbReference>
<evidence type="ECO:0000313" key="4">
    <source>
        <dbReference type="Proteomes" id="UP000269019"/>
    </source>
</evidence>
<proteinExistence type="predicted"/>
<dbReference type="RefSeq" id="WP_123928629.1">
    <property type="nucleotide sequence ID" value="NZ_CP033896.1"/>
</dbReference>
<evidence type="ECO:0000256" key="1">
    <source>
        <dbReference type="SAM" id="Coils"/>
    </source>
</evidence>
<sequence>MYKVFENLDIIINNIQDSPRLFGSKAMLNREDTLALLDELRSALPAELDHAQDVLDQQEAILEGAQAEANRLVDDATAQADAMIAEAQQDADAERERAETDASTLLSNAHDQADHVRRDADHSAQETLARADAEAQRIAQKADTYYERTVEDARLEQQRMLSESEIVRLANEEARSIVEAAHVKSSELRRACDEFVEEKLANFESTLTETLRIVSRDRSVLRQSTSAAGPQYLRSDDTGNSQDNSYRADYSPRRSERDYGDNR</sequence>
<dbReference type="OrthoDB" id="3291843at2"/>
<dbReference type="AlphaFoldDB" id="A0A3G6J719"/>
<feature type="coiled-coil region" evidence="1">
    <location>
        <begin position="48"/>
        <end position="75"/>
    </location>
</feature>
<keyword evidence="4" id="KW-1185">Reference proteome</keyword>
<reference evidence="3 4" key="1">
    <citation type="submission" date="2018-11" db="EMBL/GenBank/DDBJ databases">
        <authorList>
            <person name="Kleinhagauer T."/>
            <person name="Glaeser S.P."/>
            <person name="Spergser J."/>
            <person name="Ruckert C."/>
            <person name="Kaempfer P."/>
            <person name="Busse H.-J."/>
        </authorList>
    </citation>
    <scope>NUCLEOTIDE SEQUENCE [LARGE SCALE GENOMIC DNA]</scope>
    <source>
        <strain evidence="3 4">200CH</strain>
    </source>
</reference>
<evidence type="ECO:0000256" key="2">
    <source>
        <dbReference type="SAM" id="MobiDB-lite"/>
    </source>
</evidence>
<protein>
    <submittedName>
        <fullName evidence="3">V-type ATP synthase subunit E</fullName>
    </submittedName>
</protein>
<name>A0A3G6J719_9CORY</name>
<dbReference type="KEGG" id="ccho:CCHOA_07595"/>
<gene>
    <name evidence="3" type="ORF">CCHOA_07595</name>
</gene>
<dbReference type="EMBL" id="CP033896">
    <property type="protein sequence ID" value="AZA13911.1"/>
    <property type="molecule type" value="Genomic_DNA"/>
</dbReference>
<accession>A0A3G6J719</accession>
<keyword evidence="1" id="KW-0175">Coiled coil</keyword>